<dbReference type="PANTHER" id="PTHR30537">
    <property type="entry name" value="HTH-TYPE TRANSCRIPTIONAL REGULATOR"/>
    <property type="match status" value="1"/>
</dbReference>
<keyword evidence="2" id="KW-0805">Transcription regulation</keyword>
<evidence type="ECO:0000313" key="7">
    <source>
        <dbReference type="Proteomes" id="UP001321492"/>
    </source>
</evidence>
<evidence type="ECO:0000256" key="3">
    <source>
        <dbReference type="ARBA" id="ARBA00023125"/>
    </source>
</evidence>
<dbReference type="PANTHER" id="PTHR30537:SF31">
    <property type="entry name" value="TRANSCRIPTIONAL REGULATOR, LYSR FAMILY"/>
    <property type="match status" value="1"/>
</dbReference>
<dbReference type="InterPro" id="IPR036388">
    <property type="entry name" value="WH-like_DNA-bd_sf"/>
</dbReference>
<feature type="domain" description="HTH lysR-type" evidence="5">
    <location>
        <begin position="2"/>
        <end position="59"/>
    </location>
</feature>
<evidence type="ECO:0000256" key="1">
    <source>
        <dbReference type="ARBA" id="ARBA00009437"/>
    </source>
</evidence>
<comment type="similarity">
    <text evidence="1">Belongs to the LysR transcriptional regulatory family.</text>
</comment>
<protein>
    <submittedName>
        <fullName evidence="6">LysR family transcriptional regulator</fullName>
    </submittedName>
</protein>
<dbReference type="InterPro" id="IPR005119">
    <property type="entry name" value="LysR_subst-bd"/>
</dbReference>
<dbReference type="PROSITE" id="PS50931">
    <property type="entry name" value="HTH_LYSR"/>
    <property type="match status" value="1"/>
</dbReference>
<keyword evidence="3" id="KW-0238">DNA-binding</keyword>
<comment type="caution">
    <text evidence="6">The sequence shown here is derived from an EMBL/GenBank/DDBJ whole genome shotgun (WGS) entry which is preliminary data.</text>
</comment>
<dbReference type="InterPro" id="IPR000847">
    <property type="entry name" value="LysR_HTH_N"/>
</dbReference>
<proteinExistence type="inferred from homology"/>
<dbReference type="RefSeq" id="WP_283740838.1">
    <property type="nucleotide sequence ID" value="NZ_JASJEV010000006.1"/>
</dbReference>
<dbReference type="Gene3D" id="1.10.10.10">
    <property type="entry name" value="Winged helix-like DNA-binding domain superfamily/Winged helix DNA-binding domain"/>
    <property type="match status" value="1"/>
</dbReference>
<dbReference type="SUPFAM" id="SSF46785">
    <property type="entry name" value="Winged helix' DNA-binding domain"/>
    <property type="match status" value="1"/>
</dbReference>
<dbReference type="EMBL" id="JASJEV010000006">
    <property type="protein sequence ID" value="MDJ1158847.1"/>
    <property type="molecule type" value="Genomic_DNA"/>
</dbReference>
<evidence type="ECO:0000256" key="2">
    <source>
        <dbReference type="ARBA" id="ARBA00023015"/>
    </source>
</evidence>
<dbReference type="InterPro" id="IPR058163">
    <property type="entry name" value="LysR-type_TF_proteobact-type"/>
</dbReference>
<accession>A0ABT7AHK0</accession>
<keyword evidence="7" id="KW-1185">Reference proteome</keyword>
<dbReference type="Proteomes" id="UP001321492">
    <property type="component" value="Unassembled WGS sequence"/>
</dbReference>
<evidence type="ECO:0000256" key="4">
    <source>
        <dbReference type="ARBA" id="ARBA00023163"/>
    </source>
</evidence>
<sequence>MPDLNDLSLFAAVVTHGGFAAAARALGLPKSTLSRRVARLEEDFGARLLQRSTRRFAVTEIGEDVYRHCRAMLAEAEAAAEAVERRRAEPCGLVRVSCPPGLAQGLIAPVLPRFMQAHPRVRVQLLISNRRVDLIEEGVDIALRVRDRLDTDADLVVRVLGRSRIMLVASPAYLDAHGRPEAVADLARHQTLSMNERGSDVWTLIGPEGRTERLEHEPRLMCSDFDVLLGAALSGLGVALMPESVCAPALAEGRLEAVLPEWGGATGVAHLVFPSRRGLLPAVRVTIDFLVETLTAAIEDGLRRVYAERCEAARRRNAASEAA</sequence>
<gene>
    <name evidence="6" type="ORF">QNA08_11440</name>
</gene>
<dbReference type="Pfam" id="PF03466">
    <property type="entry name" value="LysR_substrate"/>
    <property type="match status" value="1"/>
</dbReference>
<dbReference type="Pfam" id="PF00126">
    <property type="entry name" value="HTH_1"/>
    <property type="match status" value="1"/>
</dbReference>
<evidence type="ECO:0000313" key="6">
    <source>
        <dbReference type="EMBL" id="MDJ1158847.1"/>
    </source>
</evidence>
<dbReference type="Gene3D" id="3.40.190.290">
    <property type="match status" value="1"/>
</dbReference>
<organism evidence="6 7">
    <name type="scientific">Chelatococcus albus</name>
    <dbReference type="NCBI Taxonomy" id="3047466"/>
    <lineage>
        <taxon>Bacteria</taxon>
        <taxon>Pseudomonadati</taxon>
        <taxon>Pseudomonadota</taxon>
        <taxon>Alphaproteobacteria</taxon>
        <taxon>Hyphomicrobiales</taxon>
        <taxon>Chelatococcaceae</taxon>
        <taxon>Chelatococcus</taxon>
    </lineage>
</organism>
<name>A0ABT7AHK0_9HYPH</name>
<dbReference type="SUPFAM" id="SSF53850">
    <property type="entry name" value="Periplasmic binding protein-like II"/>
    <property type="match status" value="1"/>
</dbReference>
<dbReference type="InterPro" id="IPR036390">
    <property type="entry name" value="WH_DNA-bd_sf"/>
</dbReference>
<reference evidence="6 7" key="1">
    <citation type="submission" date="2023-05" db="EMBL/GenBank/DDBJ databases">
        <title>Chelatococcus sp. nov., a moderately thermophilic bacterium isolated from hot spring microbial mat.</title>
        <authorList>
            <person name="Hu C.-J."/>
            <person name="Li W.-J."/>
        </authorList>
    </citation>
    <scope>NUCLEOTIDE SEQUENCE [LARGE SCALE GENOMIC DNA]</scope>
    <source>
        <strain evidence="6 7">SYSU G07232</strain>
    </source>
</reference>
<evidence type="ECO:0000259" key="5">
    <source>
        <dbReference type="PROSITE" id="PS50931"/>
    </source>
</evidence>
<dbReference type="CDD" id="cd08473">
    <property type="entry name" value="PBP2_CrgA_like_4"/>
    <property type="match status" value="1"/>
</dbReference>
<keyword evidence="4" id="KW-0804">Transcription</keyword>